<evidence type="ECO:0000313" key="2">
    <source>
        <dbReference type="Proteomes" id="UP000737402"/>
    </source>
</evidence>
<gene>
    <name evidence="1" type="ORF">JOC95_003000</name>
</gene>
<organism evidence="1 2">
    <name type="scientific">Sutcliffiella tianshenii</name>
    <dbReference type="NCBI Taxonomy" id="1463404"/>
    <lineage>
        <taxon>Bacteria</taxon>
        <taxon>Bacillati</taxon>
        <taxon>Bacillota</taxon>
        <taxon>Bacilli</taxon>
        <taxon>Bacillales</taxon>
        <taxon>Bacillaceae</taxon>
        <taxon>Sutcliffiella</taxon>
    </lineage>
</organism>
<reference evidence="1 2" key="1">
    <citation type="submission" date="2021-01" db="EMBL/GenBank/DDBJ databases">
        <title>Genomic Encyclopedia of Type Strains, Phase IV (KMG-IV): sequencing the most valuable type-strain genomes for metagenomic binning, comparative biology and taxonomic classification.</title>
        <authorList>
            <person name="Goeker M."/>
        </authorList>
    </citation>
    <scope>NUCLEOTIDE SEQUENCE [LARGE SCALE GENOMIC DNA]</scope>
    <source>
        <strain evidence="1 2">DSM 25879</strain>
    </source>
</reference>
<name>A0ABS2P2F6_9BACI</name>
<comment type="caution">
    <text evidence="1">The sequence shown here is derived from an EMBL/GenBank/DDBJ whole genome shotgun (WGS) entry which is preliminary data.</text>
</comment>
<protein>
    <submittedName>
        <fullName evidence="1">Uncharacterized protein</fullName>
    </submittedName>
</protein>
<dbReference type="Proteomes" id="UP000737402">
    <property type="component" value="Unassembled WGS sequence"/>
</dbReference>
<proteinExistence type="predicted"/>
<keyword evidence="2" id="KW-1185">Reference proteome</keyword>
<dbReference type="EMBL" id="JAFBED010000006">
    <property type="protein sequence ID" value="MBM7621127.1"/>
    <property type="molecule type" value="Genomic_DNA"/>
</dbReference>
<dbReference type="RefSeq" id="WP_239582928.1">
    <property type="nucleotide sequence ID" value="NZ_JAFBED010000006.1"/>
</dbReference>
<sequence length="181" mass="20496">MQYSDQSIISGYNFPKDDFVSISIGMTGITKDLIDLLVHKMFGLPVFFVLNAMIFGYEKQTLVSNKISFHEFLSDGAVIKVDSVDKLPIISKLTEELVCNGLNVFIFHGKGLSEQELIPPKHWGDKPLEFKNLNVEKVETFVDIEEVGFTVFTKSSLLNSPKKISHYFEGDYYLDVNNSDI</sequence>
<accession>A0ABS2P2F6</accession>
<evidence type="ECO:0000313" key="1">
    <source>
        <dbReference type="EMBL" id="MBM7621127.1"/>
    </source>
</evidence>